<dbReference type="AlphaFoldDB" id="A0A1Y1Q7M2"/>
<sequence>MSATVNFTGSVDRDLLRRAKVIAAKSDTSINALFNAELRYLVETFEAAETVSNQNFRTLLDFSLGKIDDLNAMAALGINSAEDLFLLMVQAHLPMPRLPDNMTKAMVDVLNTLPLGAAHGR</sequence>
<protein>
    <submittedName>
        <fullName evidence="1">Uncharacterized protein</fullName>
    </submittedName>
</protein>
<dbReference type="Proteomes" id="UP000192491">
    <property type="component" value="Unassembled WGS sequence"/>
</dbReference>
<comment type="caution">
    <text evidence="1">The sequence shown here is derived from an EMBL/GenBank/DDBJ whole genome shotgun (WGS) entry which is preliminary data.</text>
</comment>
<name>A0A1Y1Q7M2_9GAMM</name>
<accession>A0A1Y1Q7M2</accession>
<evidence type="ECO:0000313" key="1">
    <source>
        <dbReference type="EMBL" id="OQW98600.1"/>
    </source>
</evidence>
<gene>
    <name evidence="1" type="ORF">BWK73_52170</name>
</gene>
<reference evidence="1 2" key="1">
    <citation type="submission" date="2017-01" db="EMBL/GenBank/DDBJ databases">
        <title>Novel large sulfur bacteria in the metagenomes of groundwater-fed chemosynthetic microbial mats in the Lake Huron basin.</title>
        <authorList>
            <person name="Sharrar A.M."/>
            <person name="Flood B.E."/>
            <person name="Bailey J.V."/>
            <person name="Jones D.S."/>
            <person name="Biddanda B."/>
            <person name="Ruberg S.A."/>
            <person name="Marcus D.N."/>
            <person name="Dick G.J."/>
        </authorList>
    </citation>
    <scope>NUCLEOTIDE SEQUENCE [LARGE SCALE GENOMIC DNA]</scope>
    <source>
        <strain evidence="1">A8</strain>
    </source>
</reference>
<evidence type="ECO:0000313" key="2">
    <source>
        <dbReference type="Proteomes" id="UP000192491"/>
    </source>
</evidence>
<organism evidence="1 2">
    <name type="scientific">Thiothrix lacustris</name>
    <dbReference type="NCBI Taxonomy" id="525917"/>
    <lineage>
        <taxon>Bacteria</taxon>
        <taxon>Pseudomonadati</taxon>
        <taxon>Pseudomonadota</taxon>
        <taxon>Gammaproteobacteria</taxon>
        <taxon>Thiotrichales</taxon>
        <taxon>Thiotrichaceae</taxon>
        <taxon>Thiothrix</taxon>
    </lineage>
</organism>
<proteinExistence type="predicted"/>
<dbReference type="EMBL" id="MTEJ01000743">
    <property type="protein sequence ID" value="OQW98600.1"/>
    <property type="molecule type" value="Genomic_DNA"/>
</dbReference>